<dbReference type="InterPro" id="IPR004358">
    <property type="entry name" value="Sig_transdc_His_kin-like_C"/>
</dbReference>
<evidence type="ECO:0000256" key="14">
    <source>
        <dbReference type="SAM" id="Phobius"/>
    </source>
</evidence>
<reference evidence="16" key="2">
    <citation type="journal article" date="2021" name="PeerJ">
        <title>Extensive microbial diversity within the chicken gut microbiome revealed by metagenomics and culture.</title>
        <authorList>
            <person name="Gilroy R."/>
            <person name="Ravi A."/>
            <person name="Getino M."/>
            <person name="Pursley I."/>
            <person name="Horton D.L."/>
            <person name="Alikhan N.F."/>
            <person name="Baker D."/>
            <person name="Gharbi K."/>
            <person name="Hall N."/>
            <person name="Watson M."/>
            <person name="Adriaenssens E.M."/>
            <person name="Foster-Nyarko E."/>
            <person name="Jarju S."/>
            <person name="Secka A."/>
            <person name="Antonio M."/>
            <person name="Oren A."/>
            <person name="Chaudhuri R.R."/>
            <person name="La Ragione R."/>
            <person name="Hildebrand F."/>
            <person name="Pallen M.J."/>
        </authorList>
    </citation>
    <scope>NUCLEOTIDE SEQUENCE</scope>
    <source>
        <strain evidence="16">B2-16538</strain>
    </source>
</reference>
<keyword evidence="7 14" id="KW-0812">Transmembrane</keyword>
<evidence type="ECO:0000256" key="6">
    <source>
        <dbReference type="ARBA" id="ARBA00022679"/>
    </source>
</evidence>
<feature type="transmembrane region" description="Helical" evidence="14">
    <location>
        <begin position="12"/>
        <end position="32"/>
    </location>
</feature>
<dbReference type="GO" id="GO:0005886">
    <property type="term" value="C:plasma membrane"/>
    <property type="evidence" value="ECO:0007669"/>
    <property type="project" value="UniProtKB-SubCell"/>
</dbReference>
<dbReference type="GO" id="GO:0000155">
    <property type="term" value="F:phosphorelay sensor kinase activity"/>
    <property type="evidence" value="ECO:0007669"/>
    <property type="project" value="InterPro"/>
</dbReference>
<evidence type="ECO:0000256" key="1">
    <source>
        <dbReference type="ARBA" id="ARBA00000085"/>
    </source>
</evidence>
<evidence type="ECO:0000256" key="13">
    <source>
        <dbReference type="ARBA" id="ARBA00023136"/>
    </source>
</evidence>
<protein>
    <recommendedName>
        <fullName evidence="3">histidine kinase</fullName>
        <ecNumber evidence="3">2.7.13.3</ecNumber>
    </recommendedName>
</protein>
<dbReference type="SMART" id="SM00387">
    <property type="entry name" value="HATPase_c"/>
    <property type="match status" value="1"/>
</dbReference>
<dbReference type="Proteomes" id="UP000823750">
    <property type="component" value="Unassembled WGS sequence"/>
</dbReference>
<feature type="transmembrane region" description="Helical" evidence="14">
    <location>
        <begin position="250"/>
        <end position="267"/>
    </location>
</feature>
<dbReference type="Gene3D" id="6.10.340.10">
    <property type="match status" value="1"/>
</dbReference>
<reference evidence="16" key="1">
    <citation type="submission" date="2020-10" db="EMBL/GenBank/DDBJ databases">
        <authorList>
            <person name="Gilroy R."/>
        </authorList>
    </citation>
    <scope>NUCLEOTIDE SEQUENCE</scope>
    <source>
        <strain evidence="16">B2-16538</strain>
    </source>
</reference>
<sequence length="1205" mass="137475">MRAETKEYLKRNAYKVCIVLSAALFLLSIVVYTSPRNTGRVAARTEKTIEKRMDILDGEIRKALESDHESWLILKDLPEDMVVYRYVYDTLQSWCNQFPIANDDTGSRLVFQKFSSLRASIISPLADVSDKPVYMSLGPKWYIVKSVTDNVNCKVIAGLEIKNTLLEGIQKMENGANPHLKLPSYYDIYPISEPGGTTVEMDGRPMFKISADLKGIPTFFANSVLRWLSLLLLALSSVLYLWGHRSMKNYIMASVILISMATLAYFLGHQVNSRFFSPTIYAGGQFLYSLGALIIVNTAIFLYVLCVFLTRRDFIRMVRRASSARGRAGYTGYVISLILLICVYTHFSLRSLIFNSNISLELYLWNEISFYTLLVYLSYSTLFFAILLLVQMLKPVFKYYAGLKYNVFSRRFLFGYSVACAAYLTAMAGLTGFQKEQDRVGVWANRLAVDRDLGVEILLRSVEDEIASDPFLSSITRENMSSMMILNRLTENYLTRISQNYDIIATLCKDTDMMTSGRTGERMSCLEYFNRRVRDGVPIASDSRFIYVNNKGVPSYIGMFLFYSEKSGITRMFLEVRPKSYSGNRGYGNIPGIISGLDGMSMSPAYSYAKYISGKLVSYKGNYAYPTVIGTSTTDIEKESGRSFILRARKSIHFVNWVSSNEVIVISRPVRGFMIYFISFSYLVLINFSLLYLMSSKRKGRKNAFRRNYYRSRINTVLSVSLFMTLIIMTAASVTFVYNRNETNMYNMMSSKINTIQAMLESRTKYISDYHALNSQEFSEIINDVGNMTKSDINLYTPDGRIFKTTTPEIFERMTLGSRINQDAYYNIIYDNQRFFIAREQFAGHKFYSLYAPLFNGSGEMIAIINSPYTDQGYDFKRDAFFHSATIIAIFLILLIATIIVSTSMVNTMFRPILQMGQKMNSTDIHGLEYIIYKRDDEISTLVDAYNRMVHDLSDSTKKLAQGERDKAWSEMARQVAHEIKNPLTPIKLEIQRLIRLKQKNDPSWSEKFDKVAAVVLEHIDILTDTANEFSTFAKLYSEEPVAVDLDKTMREQLTIFDNRDNITISYMGLENATVMAPRPQLIRVFVNLLTNAIQAIEIQQKEDKENGREVKKGQIGISIRNSTKDGYYDIVFEDNGPGVTDENLGKLFTPNFTTKSSGTGLGLAICRNIVEKCNGEIIYRRSFMLKGASFTVRLPKYLLHTLSV</sequence>
<keyword evidence="8" id="KW-0547">Nucleotide-binding</keyword>
<dbReference type="PROSITE" id="PS50109">
    <property type="entry name" value="HIS_KIN"/>
    <property type="match status" value="1"/>
</dbReference>
<dbReference type="Gene3D" id="1.10.287.130">
    <property type="match status" value="1"/>
</dbReference>
<dbReference type="SMART" id="SM00388">
    <property type="entry name" value="HisKA"/>
    <property type="match status" value="1"/>
</dbReference>
<dbReference type="InterPro" id="IPR003594">
    <property type="entry name" value="HATPase_dom"/>
</dbReference>
<dbReference type="InterPro" id="IPR003661">
    <property type="entry name" value="HisK_dim/P_dom"/>
</dbReference>
<comment type="caution">
    <text evidence="16">The sequence shown here is derived from an EMBL/GenBank/DDBJ whole genome shotgun (WGS) entry which is preliminary data.</text>
</comment>
<proteinExistence type="predicted"/>
<dbReference type="Gene3D" id="3.30.565.10">
    <property type="entry name" value="Histidine kinase-like ATPase, C-terminal domain"/>
    <property type="match status" value="1"/>
</dbReference>
<evidence type="ECO:0000256" key="7">
    <source>
        <dbReference type="ARBA" id="ARBA00022692"/>
    </source>
</evidence>
<comment type="catalytic activity">
    <reaction evidence="1">
        <text>ATP + protein L-histidine = ADP + protein N-phospho-L-histidine.</text>
        <dbReference type="EC" id="2.7.13.3"/>
    </reaction>
</comment>
<evidence type="ECO:0000256" key="3">
    <source>
        <dbReference type="ARBA" id="ARBA00012438"/>
    </source>
</evidence>
<dbReference type="CDD" id="cd00082">
    <property type="entry name" value="HisKA"/>
    <property type="match status" value="1"/>
</dbReference>
<keyword evidence="13 14" id="KW-0472">Membrane</keyword>
<evidence type="ECO:0000256" key="10">
    <source>
        <dbReference type="ARBA" id="ARBA00022840"/>
    </source>
</evidence>
<dbReference type="InterPro" id="IPR033463">
    <property type="entry name" value="sCache_3"/>
</dbReference>
<feature type="transmembrane region" description="Helical" evidence="14">
    <location>
        <begin position="330"/>
        <end position="348"/>
    </location>
</feature>
<evidence type="ECO:0000256" key="12">
    <source>
        <dbReference type="ARBA" id="ARBA00023012"/>
    </source>
</evidence>
<evidence type="ECO:0000256" key="2">
    <source>
        <dbReference type="ARBA" id="ARBA00004651"/>
    </source>
</evidence>
<name>A0A9D9J564_9BACT</name>
<comment type="subcellular location">
    <subcellularLocation>
        <location evidence="2">Cell membrane</location>
        <topology evidence="2">Multi-pass membrane protein</topology>
    </subcellularLocation>
</comment>
<dbReference type="EC" id="2.7.13.3" evidence="3"/>
<dbReference type="EMBL" id="JADILX010000065">
    <property type="protein sequence ID" value="MBO8485504.1"/>
    <property type="molecule type" value="Genomic_DNA"/>
</dbReference>
<keyword evidence="10" id="KW-0067">ATP-binding</keyword>
<accession>A0A9D9J564</accession>
<dbReference type="PANTHER" id="PTHR43065">
    <property type="entry name" value="SENSOR HISTIDINE KINASE"/>
    <property type="match status" value="1"/>
</dbReference>
<dbReference type="InterPro" id="IPR005467">
    <property type="entry name" value="His_kinase_dom"/>
</dbReference>
<evidence type="ECO:0000259" key="15">
    <source>
        <dbReference type="PROSITE" id="PS50109"/>
    </source>
</evidence>
<feature type="transmembrane region" description="Helical" evidence="14">
    <location>
        <begin position="673"/>
        <end position="693"/>
    </location>
</feature>
<dbReference type="Pfam" id="PF17202">
    <property type="entry name" value="sCache_3_3"/>
    <property type="match status" value="1"/>
</dbReference>
<dbReference type="InterPro" id="IPR036097">
    <property type="entry name" value="HisK_dim/P_sf"/>
</dbReference>
<feature type="domain" description="Histidine kinase" evidence="15">
    <location>
        <begin position="975"/>
        <end position="1199"/>
    </location>
</feature>
<feature type="transmembrane region" description="Helical" evidence="14">
    <location>
        <begin position="287"/>
        <end position="309"/>
    </location>
</feature>
<dbReference type="AlphaFoldDB" id="A0A9D9J564"/>
<keyword evidence="11 14" id="KW-1133">Transmembrane helix</keyword>
<feature type="transmembrane region" description="Helical" evidence="14">
    <location>
        <begin position="411"/>
        <end position="430"/>
    </location>
</feature>
<feature type="transmembrane region" description="Helical" evidence="14">
    <location>
        <begin position="881"/>
        <end position="910"/>
    </location>
</feature>
<keyword evidence="12" id="KW-0902">Two-component regulatory system</keyword>
<organism evidence="16 17">
    <name type="scientific">Candidatus Cryptobacteroides excrementavium</name>
    <dbReference type="NCBI Taxonomy" id="2840759"/>
    <lineage>
        <taxon>Bacteria</taxon>
        <taxon>Pseudomonadati</taxon>
        <taxon>Bacteroidota</taxon>
        <taxon>Bacteroidia</taxon>
        <taxon>Bacteroidales</taxon>
        <taxon>Candidatus Cryptobacteroides</taxon>
    </lineage>
</organism>
<evidence type="ECO:0000256" key="8">
    <source>
        <dbReference type="ARBA" id="ARBA00022741"/>
    </source>
</evidence>
<keyword evidence="6" id="KW-0808">Transferase</keyword>
<evidence type="ECO:0000313" key="16">
    <source>
        <dbReference type="EMBL" id="MBO8485504.1"/>
    </source>
</evidence>
<evidence type="ECO:0000256" key="9">
    <source>
        <dbReference type="ARBA" id="ARBA00022777"/>
    </source>
</evidence>
<keyword evidence="4" id="KW-1003">Cell membrane</keyword>
<gene>
    <name evidence="16" type="ORF">IAB78_03665</name>
</gene>
<evidence type="ECO:0000313" key="17">
    <source>
        <dbReference type="Proteomes" id="UP000823750"/>
    </source>
</evidence>
<dbReference type="SUPFAM" id="SSF47384">
    <property type="entry name" value="Homodimeric domain of signal transducing histidine kinase"/>
    <property type="match status" value="1"/>
</dbReference>
<dbReference type="SUPFAM" id="SSF55874">
    <property type="entry name" value="ATPase domain of HSP90 chaperone/DNA topoisomerase II/histidine kinase"/>
    <property type="match status" value="1"/>
</dbReference>
<dbReference type="PRINTS" id="PR00344">
    <property type="entry name" value="BCTRLSENSOR"/>
</dbReference>
<feature type="transmembrane region" description="Helical" evidence="14">
    <location>
        <begin position="224"/>
        <end position="243"/>
    </location>
</feature>
<evidence type="ECO:0000256" key="11">
    <source>
        <dbReference type="ARBA" id="ARBA00022989"/>
    </source>
</evidence>
<dbReference type="GO" id="GO:0005524">
    <property type="term" value="F:ATP binding"/>
    <property type="evidence" value="ECO:0007669"/>
    <property type="project" value="UniProtKB-KW"/>
</dbReference>
<dbReference type="PANTHER" id="PTHR43065:SF46">
    <property type="entry name" value="C4-DICARBOXYLATE TRANSPORT SENSOR PROTEIN DCTB"/>
    <property type="match status" value="1"/>
</dbReference>
<dbReference type="InterPro" id="IPR036890">
    <property type="entry name" value="HATPase_C_sf"/>
</dbReference>
<evidence type="ECO:0000256" key="5">
    <source>
        <dbReference type="ARBA" id="ARBA00022553"/>
    </source>
</evidence>
<keyword evidence="5" id="KW-0597">Phosphoprotein</keyword>
<dbReference type="Pfam" id="PF02518">
    <property type="entry name" value="HATPase_c"/>
    <property type="match status" value="1"/>
</dbReference>
<evidence type="ECO:0000256" key="4">
    <source>
        <dbReference type="ARBA" id="ARBA00022475"/>
    </source>
</evidence>
<feature type="transmembrane region" description="Helical" evidence="14">
    <location>
        <begin position="368"/>
        <end position="390"/>
    </location>
</feature>
<keyword evidence="9" id="KW-0418">Kinase</keyword>
<feature type="transmembrane region" description="Helical" evidence="14">
    <location>
        <begin position="714"/>
        <end position="738"/>
    </location>
</feature>